<name>A0AA36BJB1_OCTVU</name>
<accession>A0AA36BJB1</accession>
<evidence type="ECO:0000313" key="1">
    <source>
        <dbReference type="EMBL" id="CAI9735148.1"/>
    </source>
</evidence>
<dbReference type="EMBL" id="OX597830">
    <property type="protein sequence ID" value="CAI9735148.1"/>
    <property type="molecule type" value="Genomic_DNA"/>
</dbReference>
<proteinExistence type="predicted"/>
<dbReference type="AlphaFoldDB" id="A0AA36BJB1"/>
<evidence type="ECO:0000313" key="2">
    <source>
        <dbReference type="Proteomes" id="UP001162480"/>
    </source>
</evidence>
<reference evidence="1" key="1">
    <citation type="submission" date="2023-08" db="EMBL/GenBank/DDBJ databases">
        <authorList>
            <person name="Alioto T."/>
            <person name="Alioto T."/>
            <person name="Gomez Garrido J."/>
        </authorList>
    </citation>
    <scope>NUCLEOTIDE SEQUENCE</scope>
</reference>
<protein>
    <submittedName>
        <fullName evidence="1">Uncharacterized protein</fullName>
    </submittedName>
</protein>
<gene>
    <name evidence="1" type="ORF">OCTVUL_1B010313</name>
</gene>
<keyword evidence="2" id="KW-1185">Reference proteome</keyword>
<organism evidence="1 2">
    <name type="scientific">Octopus vulgaris</name>
    <name type="common">Common octopus</name>
    <dbReference type="NCBI Taxonomy" id="6645"/>
    <lineage>
        <taxon>Eukaryota</taxon>
        <taxon>Metazoa</taxon>
        <taxon>Spiralia</taxon>
        <taxon>Lophotrochozoa</taxon>
        <taxon>Mollusca</taxon>
        <taxon>Cephalopoda</taxon>
        <taxon>Coleoidea</taxon>
        <taxon>Octopodiformes</taxon>
        <taxon>Octopoda</taxon>
        <taxon>Incirrata</taxon>
        <taxon>Octopodidae</taxon>
        <taxon>Octopus</taxon>
    </lineage>
</organism>
<dbReference type="Proteomes" id="UP001162480">
    <property type="component" value="Chromosome 17"/>
</dbReference>
<sequence length="86" mass="8876">MTVPLEWNNSFTRSIIRNVAGVFQCKLTSSATRPDMLICVNLNLEARFPVGRGDGCGCRDGGFGSRCGGGGGGGSGGGRCNCMSLN</sequence>